<dbReference type="Proteomes" id="UP001390339">
    <property type="component" value="Unassembled WGS sequence"/>
</dbReference>
<dbReference type="EMBL" id="JAPCWZ010000007">
    <property type="protein sequence ID" value="KAK8855721.1"/>
    <property type="molecule type" value="Genomic_DNA"/>
</dbReference>
<sequence>MTSEQGSVTDIKTDVGLSIDTDTSKARRSQPSAYDEVSFGDETGSRTRASVGSERLPSQVWFDIMGEEAEAGGHIEASSAHKPLSPKKPRRRLTESDTRQGPITGNGAVQQLLQHHRAAKGDTAQRPSALSTPRAAPPSSTTLSRSSSSANGRGNGNDDDDDSSWSWSPRRRPSSRAGPRTLGPRSWIVACTRINDRIADDLSRLCALKGQVEELLYLSSQLVPSTRRWGKWIPSSSKWKRNTDAGTAQTEAGEIEEDFDPVYYENLGRLAAEPDVLVSALRNLQKALGTTMPASRRISVDMSPLASPRVTGSRSGSRGSVGTGVELERLRKQWATLSKRVISLSSHLDKIVRAAVEACRKSGAHPERPQLVARLKELVAAAQPGTMYEEYEGVTLKQVVGQVYPQGRPEPEVSSDNGSWKRRKNPVGLMTTAAAKVLRAVPVPPLVLKTTGMIVRGLKVTTGTVFEQLAWIPRTLFLSRALVYLRIYLVSIMVALPLSFYYFKPPPDIWV</sequence>
<organism evidence="3 4">
    <name type="scientific">Apiospora arundinis</name>
    <dbReference type="NCBI Taxonomy" id="335852"/>
    <lineage>
        <taxon>Eukaryota</taxon>
        <taxon>Fungi</taxon>
        <taxon>Dikarya</taxon>
        <taxon>Ascomycota</taxon>
        <taxon>Pezizomycotina</taxon>
        <taxon>Sordariomycetes</taxon>
        <taxon>Xylariomycetidae</taxon>
        <taxon>Amphisphaeriales</taxon>
        <taxon>Apiosporaceae</taxon>
        <taxon>Apiospora</taxon>
    </lineage>
</organism>
<evidence type="ECO:0000256" key="1">
    <source>
        <dbReference type="SAM" id="MobiDB-lite"/>
    </source>
</evidence>
<feature type="compositionally biased region" description="Polar residues" evidence="1">
    <location>
        <begin position="99"/>
        <end position="113"/>
    </location>
</feature>
<accession>A0ABR2I0Q8</accession>
<feature type="transmembrane region" description="Helical" evidence="2">
    <location>
        <begin position="483"/>
        <end position="503"/>
    </location>
</feature>
<evidence type="ECO:0000256" key="2">
    <source>
        <dbReference type="SAM" id="Phobius"/>
    </source>
</evidence>
<keyword evidence="2" id="KW-0472">Membrane</keyword>
<evidence type="ECO:0000313" key="4">
    <source>
        <dbReference type="Proteomes" id="UP001390339"/>
    </source>
</evidence>
<protein>
    <submittedName>
        <fullName evidence="3">Uncharacterized protein</fullName>
    </submittedName>
</protein>
<comment type="caution">
    <text evidence="3">The sequence shown here is derived from an EMBL/GenBank/DDBJ whole genome shotgun (WGS) entry which is preliminary data.</text>
</comment>
<feature type="compositionally biased region" description="Polar residues" evidence="1">
    <location>
        <begin position="1"/>
        <end position="10"/>
    </location>
</feature>
<keyword evidence="2" id="KW-0812">Transmembrane</keyword>
<reference evidence="3 4" key="1">
    <citation type="journal article" date="2024" name="IMA Fungus">
        <title>Apiospora arundinis, a panoply of carbohydrate-active enzymes and secondary metabolites.</title>
        <authorList>
            <person name="Sorensen T."/>
            <person name="Petersen C."/>
            <person name="Muurmann A.T."/>
            <person name="Christiansen J.V."/>
            <person name="Brundto M.L."/>
            <person name="Overgaard C.K."/>
            <person name="Boysen A.T."/>
            <person name="Wollenberg R.D."/>
            <person name="Larsen T.O."/>
            <person name="Sorensen J.L."/>
            <person name="Nielsen K.L."/>
            <person name="Sondergaard T.E."/>
        </authorList>
    </citation>
    <scope>NUCLEOTIDE SEQUENCE [LARGE SCALE GENOMIC DNA]</scope>
    <source>
        <strain evidence="3 4">AAU 773</strain>
    </source>
</reference>
<feature type="region of interest" description="Disordered" evidence="1">
    <location>
        <begin position="72"/>
        <end position="182"/>
    </location>
</feature>
<keyword evidence="2" id="KW-1133">Transmembrane helix</keyword>
<name>A0ABR2I0Q8_9PEZI</name>
<proteinExistence type="predicted"/>
<gene>
    <name evidence="3" type="ORF">PGQ11_011633</name>
</gene>
<feature type="region of interest" description="Disordered" evidence="1">
    <location>
        <begin position="1"/>
        <end position="57"/>
    </location>
</feature>
<evidence type="ECO:0000313" key="3">
    <source>
        <dbReference type="EMBL" id="KAK8855721.1"/>
    </source>
</evidence>
<feature type="compositionally biased region" description="Low complexity" evidence="1">
    <location>
        <begin position="137"/>
        <end position="152"/>
    </location>
</feature>
<keyword evidence="4" id="KW-1185">Reference proteome</keyword>